<protein>
    <submittedName>
        <fullName evidence="1">Ribosomal subunit interface protein</fullName>
    </submittedName>
</protein>
<dbReference type="RefSeq" id="WP_099646862.1">
    <property type="nucleotide sequence ID" value="NZ_KZ319294.1"/>
</dbReference>
<dbReference type="AlphaFoldDB" id="A0A2G1VQ19"/>
<dbReference type="OrthoDB" id="9808702at2"/>
<dbReference type="EMBL" id="NQXA01000012">
    <property type="protein sequence ID" value="PHQ28569.1"/>
    <property type="molecule type" value="Genomic_DNA"/>
</dbReference>
<name>A0A2G1VQ19_9FLAO</name>
<reference evidence="1 2" key="1">
    <citation type="submission" date="2017-08" db="EMBL/GenBank/DDBJ databases">
        <title>The whole genome shortgun sequences of strain Leeuwenhoekiella nanhaiensis G18 from the South China Sea.</title>
        <authorList>
            <person name="Liu Q."/>
        </authorList>
    </citation>
    <scope>NUCLEOTIDE SEQUENCE [LARGE SCALE GENOMIC DNA]</scope>
    <source>
        <strain evidence="1 2">G18</strain>
    </source>
</reference>
<dbReference type="NCBIfam" id="TIGR00741">
    <property type="entry name" value="yfiA"/>
    <property type="match status" value="1"/>
</dbReference>
<dbReference type="Gene3D" id="3.30.160.100">
    <property type="entry name" value="Ribosome hibernation promotion factor-like"/>
    <property type="match status" value="1"/>
</dbReference>
<keyword evidence="2" id="KW-1185">Reference proteome</keyword>
<gene>
    <name evidence="1" type="primary">raiA</name>
    <name evidence="1" type="ORF">CJ305_13720</name>
</gene>
<dbReference type="InterPro" id="IPR003489">
    <property type="entry name" value="RHF/RaiA"/>
</dbReference>
<dbReference type="SUPFAM" id="SSF69754">
    <property type="entry name" value="Ribosome binding protein Y (YfiA homologue)"/>
    <property type="match status" value="1"/>
</dbReference>
<comment type="caution">
    <text evidence="1">The sequence shown here is derived from an EMBL/GenBank/DDBJ whole genome shotgun (WGS) entry which is preliminary data.</text>
</comment>
<evidence type="ECO:0000313" key="2">
    <source>
        <dbReference type="Proteomes" id="UP000229433"/>
    </source>
</evidence>
<proteinExistence type="predicted"/>
<organism evidence="1 2">
    <name type="scientific">Leeuwenhoekiella nanhaiensis</name>
    <dbReference type="NCBI Taxonomy" id="1655491"/>
    <lineage>
        <taxon>Bacteria</taxon>
        <taxon>Pseudomonadati</taxon>
        <taxon>Bacteroidota</taxon>
        <taxon>Flavobacteriia</taxon>
        <taxon>Flavobacteriales</taxon>
        <taxon>Flavobacteriaceae</taxon>
        <taxon>Leeuwenhoekiella</taxon>
    </lineage>
</organism>
<accession>A0A2G1VQ19</accession>
<dbReference type="CDD" id="cd00552">
    <property type="entry name" value="RaiA"/>
    <property type="match status" value="1"/>
</dbReference>
<dbReference type="InterPro" id="IPR036567">
    <property type="entry name" value="RHF-like"/>
</dbReference>
<dbReference type="Proteomes" id="UP000229433">
    <property type="component" value="Unassembled WGS sequence"/>
</dbReference>
<dbReference type="Pfam" id="PF02482">
    <property type="entry name" value="Ribosomal_S30AE"/>
    <property type="match status" value="1"/>
</dbReference>
<sequence>MKVSVQTPHFVADQKLINFIQKKMDKLEQFYDHIIYADVFLRLENTSDRQNKVVEILLSVPGNELIVKKQAKSFEEGADSCAQSLERLLVKRKQKIRASA</sequence>
<evidence type="ECO:0000313" key="1">
    <source>
        <dbReference type="EMBL" id="PHQ28569.1"/>
    </source>
</evidence>